<dbReference type="InterPro" id="IPR051514">
    <property type="entry name" value="R-spondin"/>
</dbReference>
<keyword evidence="4" id="KW-1015">Disulfide bond</keyword>
<dbReference type="EMBL" id="CAXAMM010033447">
    <property type="protein sequence ID" value="CAK9071400.1"/>
    <property type="molecule type" value="Genomic_DNA"/>
</dbReference>
<evidence type="ECO:0000259" key="7">
    <source>
        <dbReference type="Pfam" id="PF15913"/>
    </source>
</evidence>
<feature type="non-terminal residue" evidence="8">
    <location>
        <position position="1"/>
    </location>
</feature>
<dbReference type="SUPFAM" id="SSF48452">
    <property type="entry name" value="TPR-like"/>
    <property type="match status" value="1"/>
</dbReference>
<evidence type="ECO:0000256" key="4">
    <source>
        <dbReference type="ARBA" id="ARBA00023157"/>
    </source>
</evidence>
<dbReference type="InterPro" id="IPR043601">
    <property type="entry name" value="Rspo_Fu-CRD_dom"/>
</dbReference>
<dbReference type="PANTHER" id="PTHR46987">
    <property type="entry name" value="NEUROHYPOPHYSIAL HORMONES, N-TERMINAL DOMAIN CONTAINING PROTEIN"/>
    <property type="match status" value="1"/>
</dbReference>
<keyword evidence="9" id="KW-1185">Reference proteome</keyword>
<comment type="caution">
    <text evidence="8">The sequence shown here is derived from an EMBL/GenBank/DDBJ whole genome shotgun (WGS) entry which is preliminary data.</text>
</comment>
<evidence type="ECO:0000256" key="6">
    <source>
        <dbReference type="SAM" id="MobiDB-lite"/>
    </source>
</evidence>
<feature type="domain" description="R-spondin Fu-CRD" evidence="7">
    <location>
        <begin position="67"/>
        <end position="129"/>
    </location>
</feature>
<dbReference type="SMART" id="SM00028">
    <property type="entry name" value="TPR"/>
    <property type="match status" value="4"/>
</dbReference>
<dbReference type="Pfam" id="PF15913">
    <property type="entry name" value="Furin-like_2"/>
    <property type="match status" value="1"/>
</dbReference>
<name>A0ABP0P5T5_9DINO</name>
<protein>
    <submittedName>
        <fullName evidence="8">Extracellular matrix organizing protein FRAS1 (Fraser syndrome 1 protein)</fullName>
    </submittedName>
</protein>
<dbReference type="Gene3D" id="2.10.220.10">
    <property type="entry name" value="Hormone Receptor, Insulin-like Growth Factor Receptor 1, Chain A, domain 2"/>
    <property type="match status" value="6"/>
</dbReference>
<dbReference type="CDD" id="cd00064">
    <property type="entry name" value="FU"/>
    <property type="match status" value="2"/>
</dbReference>
<sequence>GETCDQCTNSHYLTADHWCEDACPDGYYKNGTGKLGRRCLTCPAGISKCISPTVATECRDAKYLTTHGACVDACPDGTYPTGHSSIGRTCQVCEASCAQCTQANICLQCKNGWYLTADLWCEEGCPDGYFRKGTDNALGRSCAPCPENALKCIGPALITECRNWLYLTPDGTCAPGCPQGTYPSGLNAVGRRCESCHSDCMTCTRENQCTQCRNGKYLTPSSWCEASCPHGTYKNGTGAIGNTCDPCPGDYSACIHPTYATECKHAKFLTPDAACRDTCPQGYFQEGLGELGRHCPRCHENCKSCSAPALCTVCDNGKFLSPNMWCDDTCPDGYYRNGSGKIGNTCPACPKHASKCLNASHSIECKDSRYLTPDFTCEVDCPRGLFQKGATTTGRVCSQCPSNCTLCVKGTACRECRNNLYLTPKFLCEAECPSDHYYEPASSLKQIDWKKLPDHSCGGNELWQWSGGGDSKYGEQFVDNLVGCQLMCMARAECAAFEMRDDSNSCSFWKAEPLAPKATKGIHCFQKVGLVPKKAKATTGEVVLPAAGIASMSSSLESTLPRLCNDGLVATRCSSTWNEVGQYAESQECLEVARSIREQQGMLRTPEGANLLRNLGVVHCELKNLKLALDTCLQAREIREESKTLETPDGARLLSNLAAIRVRKYLNPKERAEQDLDLALSTYEEAKNIFKVTGTLRTDEGAQLLGSEGNAFRVRKREGDLQMAVQLYEEAKAIREENRSLETPDGARLLSSLALAYIERKDPERAIENFKEARRCLELTGTLATEDGAKVLQHFGETLNETGRVTEALEALDHAKQIRDKAGTIDCAQGRSLQMLMRDVTKKVQKSQAGLRTMGARKARAQPLGDDSSPEAEGKLLGVHGEMPVEASY</sequence>
<dbReference type="SUPFAM" id="SSF57184">
    <property type="entry name" value="Growth factor receptor domain"/>
    <property type="match status" value="4"/>
</dbReference>
<dbReference type="SMART" id="SM00261">
    <property type="entry name" value="FU"/>
    <property type="match status" value="8"/>
</dbReference>
<keyword evidence="3" id="KW-0732">Signal</keyword>
<feature type="region of interest" description="Disordered" evidence="6">
    <location>
        <begin position="847"/>
        <end position="889"/>
    </location>
</feature>
<dbReference type="InterPro" id="IPR006212">
    <property type="entry name" value="Furin_repeat"/>
</dbReference>
<evidence type="ECO:0000256" key="2">
    <source>
        <dbReference type="ARBA" id="ARBA00022525"/>
    </source>
</evidence>
<evidence type="ECO:0000256" key="5">
    <source>
        <dbReference type="ARBA" id="ARBA00023180"/>
    </source>
</evidence>
<dbReference type="InterPro" id="IPR019734">
    <property type="entry name" value="TPR_rpt"/>
</dbReference>
<proteinExistence type="predicted"/>
<dbReference type="SMART" id="SM01411">
    <property type="entry name" value="Ephrin_rec_like"/>
    <property type="match status" value="4"/>
</dbReference>
<dbReference type="Pfam" id="PF13424">
    <property type="entry name" value="TPR_12"/>
    <property type="match status" value="1"/>
</dbReference>
<keyword evidence="2" id="KW-0964">Secreted</keyword>
<keyword evidence="5" id="KW-0325">Glycoprotein</keyword>
<evidence type="ECO:0000256" key="1">
    <source>
        <dbReference type="ARBA" id="ARBA00004613"/>
    </source>
</evidence>
<dbReference type="PANTHER" id="PTHR46987:SF7">
    <property type="entry name" value="TNFR-CYS DOMAIN-CONTAINING PROTEIN"/>
    <property type="match status" value="1"/>
</dbReference>
<comment type="subcellular location">
    <subcellularLocation>
        <location evidence="1">Secreted</location>
    </subcellularLocation>
</comment>
<dbReference type="Gene3D" id="1.25.40.10">
    <property type="entry name" value="Tetratricopeptide repeat domain"/>
    <property type="match status" value="2"/>
</dbReference>
<evidence type="ECO:0000313" key="8">
    <source>
        <dbReference type="EMBL" id="CAK9071400.1"/>
    </source>
</evidence>
<evidence type="ECO:0000313" key="9">
    <source>
        <dbReference type="Proteomes" id="UP001642464"/>
    </source>
</evidence>
<dbReference type="InterPro" id="IPR009030">
    <property type="entry name" value="Growth_fac_rcpt_cys_sf"/>
</dbReference>
<dbReference type="InterPro" id="IPR011990">
    <property type="entry name" value="TPR-like_helical_dom_sf"/>
</dbReference>
<dbReference type="Proteomes" id="UP001642464">
    <property type="component" value="Unassembled WGS sequence"/>
</dbReference>
<reference evidence="8 9" key="1">
    <citation type="submission" date="2024-02" db="EMBL/GenBank/DDBJ databases">
        <authorList>
            <person name="Chen Y."/>
            <person name="Shah S."/>
            <person name="Dougan E. K."/>
            <person name="Thang M."/>
            <person name="Chan C."/>
        </authorList>
    </citation>
    <scope>NUCLEOTIDE SEQUENCE [LARGE SCALE GENOMIC DNA]</scope>
</reference>
<evidence type="ECO:0000256" key="3">
    <source>
        <dbReference type="ARBA" id="ARBA00022729"/>
    </source>
</evidence>
<organism evidence="8 9">
    <name type="scientific">Durusdinium trenchii</name>
    <dbReference type="NCBI Taxonomy" id="1381693"/>
    <lineage>
        <taxon>Eukaryota</taxon>
        <taxon>Sar</taxon>
        <taxon>Alveolata</taxon>
        <taxon>Dinophyceae</taxon>
        <taxon>Suessiales</taxon>
        <taxon>Symbiodiniaceae</taxon>
        <taxon>Durusdinium</taxon>
    </lineage>
</organism>
<gene>
    <name evidence="8" type="ORF">SCF082_LOCUS35349</name>
</gene>
<accession>A0ABP0P5T5</accession>